<dbReference type="PANTHER" id="PTHR42898:SF2">
    <property type="entry name" value="ENOYL-(ACYL CARRIER) REDUCTASE"/>
    <property type="match status" value="1"/>
</dbReference>
<dbReference type="AlphaFoldDB" id="D7MW93"/>
<dbReference type="Gramene" id="Al_scaffold_0084_1">
    <property type="protein sequence ID" value="Al_scaffold_0084_1"/>
    <property type="gene ID" value="Al_scaffold_0084_1"/>
</dbReference>
<keyword evidence="2" id="KW-0560">Oxidoreductase</keyword>
<dbReference type="EMBL" id="GL348777">
    <property type="protein sequence ID" value="EFH39189.1"/>
    <property type="molecule type" value="Genomic_DNA"/>
</dbReference>
<evidence type="ECO:0000256" key="1">
    <source>
        <dbReference type="ARBA" id="ARBA00022857"/>
    </source>
</evidence>
<dbReference type="InterPro" id="IPR045000">
    <property type="entry name" value="TR"/>
</dbReference>
<dbReference type="Proteomes" id="UP000008694">
    <property type="component" value="Unassembled WGS sequence"/>
</dbReference>
<gene>
    <name evidence="4" type="ORF">ARALYDRAFT_655646</name>
</gene>
<evidence type="ECO:0000313" key="4">
    <source>
        <dbReference type="EMBL" id="EFH39189.1"/>
    </source>
</evidence>
<reference evidence="5" key="1">
    <citation type="journal article" date="2011" name="Nat. Genet.">
        <title>The Arabidopsis lyrata genome sequence and the basis of rapid genome size change.</title>
        <authorList>
            <person name="Hu T.T."/>
            <person name="Pattyn P."/>
            <person name="Bakker E.G."/>
            <person name="Cao J."/>
            <person name="Cheng J.-F."/>
            <person name="Clark R.M."/>
            <person name="Fahlgren N."/>
            <person name="Fawcett J.A."/>
            <person name="Grimwood J."/>
            <person name="Gundlach H."/>
            <person name="Haberer G."/>
            <person name="Hollister J.D."/>
            <person name="Ossowski S."/>
            <person name="Ottilar R.P."/>
            <person name="Salamov A.A."/>
            <person name="Schneeberger K."/>
            <person name="Spannagl M."/>
            <person name="Wang X."/>
            <person name="Yang L."/>
            <person name="Nasrallah M.E."/>
            <person name="Bergelson J."/>
            <person name="Carrington J.C."/>
            <person name="Gaut B.S."/>
            <person name="Schmutz J."/>
            <person name="Mayer K.F.X."/>
            <person name="Van de Peer Y."/>
            <person name="Grigoriev I.V."/>
            <person name="Nordborg M."/>
            <person name="Weigel D."/>
            <person name="Guo Y.-L."/>
        </authorList>
    </citation>
    <scope>NUCLEOTIDE SEQUENCE [LARGE SCALE GENOMIC DNA]</scope>
    <source>
        <strain evidence="5">cv. MN47</strain>
    </source>
</reference>
<evidence type="ECO:0000256" key="2">
    <source>
        <dbReference type="ARBA" id="ARBA00023002"/>
    </source>
</evidence>
<comment type="similarity">
    <text evidence="3">Belongs to the short-chain dehydrogenases/reductases (SDR) family. SDR65C subfamily.</text>
</comment>
<evidence type="ECO:0000313" key="5">
    <source>
        <dbReference type="Proteomes" id="UP000008694"/>
    </source>
</evidence>
<dbReference type="PANTHER" id="PTHR42898">
    <property type="entry name" value="TROPINONE REDUCTASE"/>
    <property type="match status" value="1"/>
</dbReference>
<sequence length="202" mass="22162">MVVLDMASHLYINPPQNLHFLPSSSSSSLKPHLYLSFKRINPQPKSSSSSVFVPCASQSSIAITSNERWSLNGLSALVTGGTRGIGRAIVEELAGLGAKVHTCARNENELENCLSDWNRYGLRVAGSVCDVSDQSQREDLMETVSSVFDGKLHILVRVNAHKVFVERPRKREVPETTGGVFNELLPLYLMEPVRLGQSPSSL</sequence>
<dbReference type="Gene3D" id="3.40.50.720">
    <property type="entry name" value="NAD(P)-binding Rossmann-like Domain"/>
    <property type="match status" value="1"/>
</dbReference>
<dbReference type="STRING" id="81972.D7MW93"/>
<dbReference type="HOGENOM" id="CLU_1356316_0_0_1"/>
<accession>D7MW93</accession>
<dbReference type="GO" id="GO:0016491">
    <property type="term" value="F:oxidoreductase activity"/>
    <property type="evidence" value="ECO:0007669"/>
    <property type="project" value="UniProtKB-KW"/>
</dbReference>
<protein>
    <submittedName>
        <fullName evidence="4">Predicted protein</fullName>
    </submittedName>
</protein>
<keyword evidence="5" id="KW-1185">Reference proteome</keyword>
<keyword evidence="1" id="KW-0521">NADP</keyword>
<name>D7MW93_ARALL</name>
<dbReference type="Pfam" id="PF00106">
    <property type="entry name" value="adh_short"/>
    <property type="match status" value="1"/>
</dbReference>
<dbReference type="InterPro" id="IPR036291">
    <property type="entry name" value="NAD(P)-bd_dom_sf"/>
</dbReference>
<organism evidence="5">
    <name type="scientific">Arabidopsis lyrata subsp. lyrata</name>
    <name type="common">Lyre-leaved rock-cress</name>
    <dbReference type="NCBI Taxonomy" id="81972"/>
    <lineage>
        <taxon>Eukaryota</taxon>
        <taxon>Viridiplantae</taxon>
        <taxon>Streptophyta</taxon>
        <taxon>Embryophyta</taxon>
        <taxon>Tracheophyta</taxon>
        <taxon>Spermatophyta</taxon>
        <taxon>Magnoliopsida</taxon>
        <taxon>eudicotyledons</taxon>
        <taxon>Gunneridae</taxon>
        <taxon>Pentapetalae</taxon>
        <taxon>rosids</taxon>
        <taxon>malvids</taxon>
        <taxon>Brassicales</taxon>
        <taxon>Brassicaceae</taxon>
        <taxon>Camelineae</taxon>
        <taxon>Arabidopsis</taxon>
    </lineage>
</organism>
<dbReference type="SUPFAM" id="SSF51735">
    <property type="entry name" value="NAD(P)-binding Rossmann-fold domains"/>
    <property type="match status" value="1"/>
</dbReference>
<proteinExistence type="inferred from homology"/>
<evidence type="ECO:0000256" key="3">
    <source>
        <dbReference type="ARBA" id="ARBA00025714"/>
    </source>
</evidence>
<dbReference type="InterPro" id="IPR002347">
    <property type="entry name" value="SDR_fam"/>
</dbReference>
<dbReference type="eggNOG" id="KOG0725">
    <property type="taxonomic scope" value="Eukaryota"/>
</dbReference>